<dbReference type="Gene3D" id="3.40.50.300">
    <property type="entry name" value="P-loop containing nucleotide triphosphate hydrolases"/>
    <property type="match status" value="1"/>
</dbReference>
<evidence type="ECO:0000313" key="1">
    <source>
        <dbReference type="EnsemblMetazoa" id="RPRC013949-PA"/>
    </source>
</evidence>
<protein>
    <submittedName>
        <fullName evidence="1">Uncharacterized protein</fullName>
    </submittedName>
</protein>
<keyword evidence="2" id="KW-1185">Reference proteome</keyword>
<accession>T1ICC9</accession>
<dbReference type="EMBL" id="ACPB03011588">
    <property type="status" value="NOT_ANNOTATED_CDS"/>
    <property type="molecule type" value="Genomic_DNA"/>
</dbReference>
<dbReference type="Proteomes" id="UP000015103">
    <property type="component" value="Unassembled WGS sequence"/>
</dbReference>
<reference evidence="1" key="1">
    <citation type="submission" date="2015-05" db="UniProtKB">
        <authorList>
            <consortium name="EnsemblMetazoa"/>
        </authorList>
    </citation>
    <scope>IDENTIFICATION</scope>
</reference>
<dbReference type="VEuPathDB" id="VectorBase:RPRC013949"/>
<evidence type="ECO:0000313" key="2">
    <source>
        <dbReference type="Proteomes" id="UP000015103"/>
    </source>
</evidence>
<dbReference type="InterPro" id="IPR027417">
    <property type="entry name" value="P-loop_NTPase"/>
</dbReference>
<dbReference type="HOGENOM" id="CLU_2609011_0_0_1"/>
<dbReference type="InParanoid" id="T1ICC9"/>
<dbReference type="AlphaFoldDB" id="T1ICC9"/>
<dbReference type="EnsemblMetazoa" id="RPRC013949-RA">
    <property type="protein sequence ID" value="RPRC013949-PA"/>
    <property type="gene ID" value="RPRC013949"/>
</dbReference>
<name>T1ICC9_RHOPR</name>
<proteinExistence type="predicted"/>
<dbReference type="SUPFAM" id="SSF52540">
    <property type="entry name" value="P-loop containing nucleoside triphosphate hydrolases"/>
    <property type="match status" value="1"/>
</dbReference>
<organism evidence="1 2">
    <name type="scientific">Rhodnius prolixus</name>
    <name type="common">Triatomid bug</name>
    <dbReference type="NCBI Taxonomy" id="13249"/>
    <lineage>
        <taxon>Eukaryota</taxon>
        <taxon>Metazoa</taxon>
        <taxon>Ecdysozoa</taxon>
        <taxon>Arthropoda</taxon>
        <taxon>Hexapoda</taxon>
        <taxon>Insecta</taxon>
        <taxon>Pterygota</taxon>
        <taxon>Neoptera</taxon>
        <taxon>Paraneoptera</taxon>
        <taxon>Hemiptera</taxon>
        <taxon>Heteroptera</taxon>
        <taxon>Panheteroptera</taxon>
        <taxon>Cimicomorpha</taxon>
        <taxon>Reduviidae</taxon>
        <taxon>Triatominae</taxon>
        <taxon>Rhodnius</taxon>
    </lineage>
</organism>
<sequence length="79" mass="9393">MTDDEVNRLAEHLHIDNFRKNVRITKIWKTEGIFNPKAQGFIRRGKIGGNEEFDDEIKLKAEKWFKENLANTDIEFPQF</sequence>
<dbReference type="STRING" id="13249.T1ICC9"/>